<proteinExistence type="predicted"/>
<dbReference type="EMBL" id="MT142491">
    <property type="protein sequence ID" value="QJA82592.1"/>
    <property type="molecule type" value="Genomic_DNA"/>
</dbReference>
<name>A0A6M3KL60_9ZZZZ</name>
<accession>A0A6M3KL60</accession>
<protein>
    <submittedName>
        <fullName evidence="1">Uncharacterized protein</fullName>
    </submittedName>
</protein>
<gene>
    <name evidence="1" type="ORF">MM415A00396_0028</name>
</gene>
<evidence type="ECO:0000313" key="1">
    <source>
        <dbReference type="EMBL" id="QJA82592.1"/>
    </source>
</evidence>
<dbReference type="AlphaFoldDB" id="A0A6M3KL60"/>
<organism evidence="1">
    <name type="scientific">viral metagenome</name>
    <dbReference type="NCBI Taxonomy" id="1070528"/>
    <lineage>
        <taxon>unclassified sequences</taxon>
        <taxon>metagenomes</taxon>
        <taxon>organismal metagenomes</taxon>
    </lineage>
</organism>
<reference evidence="1" key="1">
    <citation type="submission" date="2020-03" db="EMBL/GenBank/DDBJ databases">
        <title>The deep terrestrial virosphere.</title>
        <authorList>
            <person name="Holmfeldt K."/>
            <person name="Nilsson E."/>
            <person name="Simone D."/>
            <person name="Lopez-Fernandez M."/>
            <person name="Wu X."/>
            <person name="de Brujin I."/>
            <person name="Lundin D."/>
            <person name="Andersson A."/>
            <person name="Bertilsson S."/>
            <person name="Dopson M."/>
        </authorList>
    </citation>
    <scope>NUCLEOTIDE SEQUENCE</scope>
    <source>
        <strain evidence="1">MM415A00396</strain>
    </source>
</reference>
<sequence length="89" mass="9739">MNALQQAKASVNELTDLLELARKAREAFAGRNLSQGYRPDRTQAVMAGKGMVHVIDSTSGRCLGFRRTPKEAAWLQQALENGTQTQAHA</sequence>